<keyword evidence="4" id="KW-1185">Reference proteome</keyword>
<proteinExistence type="predicted"/>
<comment type="caution">
    <text evidence="3">The sequence shown here is derived from an EMBL/GenBank/DDBJ whole genome shotgun (WGS) entry which is preliminary data.</text>
</comment>
<feature type="transmembrane region" description="Helical" evidence="1">
    <location>
        <begin position="122"/>
        <end position="145"/>
    </location>
</feature>
<dbReference type="RefSeq" id="WP_192026236.1">
    <property type="nucleotide sequence ID" value="NZ_JACYTN010000016.1"/>
</dbReference>
<accession>A0ABR9B1A2</accession>
<keyword evidence="1" id="KW-0472">Membrane</keyword>
<protein>
    <submittedName>
        <fullName evidence="3">DUF2062 domain-containing protein</fullName>
    </submittedName>
</protein>
<feature type="domain" description="DUF2062" evidence="2">
    <location>
        <begin position="8"/>
        <end position="149"/>
    </location>
</feature>
<gene>
    <name evidence="3" type="ORF">IFO66_16600</name>
</gene>
<dbReference type="InterPro" id="IPR018639">
    <property type="entry name" value="DUF2062"/>
</dbReference>
<keyword evidence="1" id="KW-1133">Transmembrane helix</keyword>
<name>A0ABR9B1A2_9BACL</name>
<feature type="transmembrane region" description="Helical" evidence="1">
    <location>
        <begin position="61"/>
        <end position="81"/>
    </location>
</feature>
<evidence type="ECO:0000259" key="2">
    <source>
        <dbReference type="Pfam" id="PF09835"/>
    </source>
</evidence>
<sequence>MMIVVKWLRIMRYHSIRMLRSRQGASKISRGIVFGFLPCWYPTFGIGPVLSIGLTKWVGGSIAGSIFAAAIGTVLWPALFYMNVLTGDWLMKLAYFLHIYSADIAVGGGGWLQVWLRTGLNFTLGAILNSVLFTLLGYWIWTLIIQRFRPQLLQMVRSRRRVQQVQTES</sequence>
<dbReference type="Proteomes" id="UP000634529">
    <property type="component" value="Unassembled WGS sequence"/>
</dbReference>
<evidence type="ECO:0000313" key="3">
    <source>
        <dbReference type="EMBL" id="MBD8499916.1"/>
    </source>
</evidence>
<organism evidence="3 4">
    <name type="scientific">Paenibacillus arenosi</name>
    <dbReference type="NCBI Taxonomy" id="2774142"/>
    <lineage>
        <taxon>Bacteria</taxon>
        <taxon>Bacillati</taxon>
        <taxon>Bacillota</taxon>
        <taxon>Bacilli</taxon>
        <taxon>Bacillales</taxon>
        <taxon>Paenibacillaceae</taxon>
        <taxon>Paenibacillus</taxon>
    </lineage>
</organism>
<feature type="transmembrane region" description="Helical" evidence="1">
    <location>
        <begin position="93"/>
        <end position="116"/>
    </location>
</feature>
<keyword evidence="1" id="KW-0812">Transmembrane</keyword>
<reference evidence="3 4" key="1">
    <citation type="submission" date="2020-09" db="EMBL/GenBank/DDBJ databases">
        <title>Paenibacillus sp. CAU 1523 isolated from sand of Haeundae Beach.</title>
        <authorList>
            <person name="Kim W."/>
        </authorList>
    </citation>
    <scope>NUCLEOTIDE SEQUENCE [LARGE SCALE GENOMIC DNA]</scope>
    <source>
        <strain evidence="3 4">CAU 1523</strain>
    </source>
</reference>
<dbReference type="Pfam" id="PF09835">
    <property type="entry name" value="DUF2062"/>
    <property type="match status" value="1"/>
</dbReference>
<evidence type="ECO:0000313" key="4">
    <source>
        <dbReference type="Proteomes" id="UP000634529"/>
    </source>
</evidence>
<evidence type="ECO:0000256" key="1">
    <source>
        <dbReference type="SAM" id="Phobius"/>
    </source>
</evidence>
<dbReference type="EMBL" id="JACYTN010000016">
    <property type="protein sequence ID" value="MBD8499916.1"/>
    <property type="molecule type" value="Genomic_DNA"/>
</dbReference>